<reference evidence="5 6" key="1">
    <citation type="submission" date="2019-06" db="EMBL/GenBank/DDBJ databases">
        <authorList>
            <person name="Palmer J.M."/>
        </authorList>
    </citation>
    <scope>NUCLEOTIDE SEQUENCE [LARGE SCALE GENOMIC DNA]</scope>
    <source>
        <strain evidence="2 5">TWF106</strain>
        <strain evidence="3 7">TWF191</strain>
        <strain evidence="4">TWF679</strain>
        <strain evidence="1 6">TWF788</strain>
    </source>
</reference>
<dbReference type="OrthoDB" id="5320984at2759"/>
<dbReference type="EMBL" id="WIPF01000216">
    <property type="protein sequence ID" value="KAF3199453.1"/>
    <property type="molecule type" value="Genomic_DNA"/>
</dbReference>
<evidence type="ECO:0000313" key="4">
    <source>
        <dbReference type="EMBL" id="KAF3218042.1"/>
    </source>
</evidence>
<gene>
    <name evidence="2" type="ORF">TWF106_005400</name>
    <name evidence="3" type="ORF">TWF191_004418</name>
    <name evidence="4" type="ORF">TWF679_001456</name>
    <name evidence="1" type="ORF">TWF788_006943</name>
</gene>
<dbReference type="Proteomes" id="UP000483672">
    <property type="component" value="Unassembled WGS sequence"/>
</dbReference>
<dbReference type="EMBL" id="WIWT01000012">
    <property type="protein sequence ID" value="KAF3218042.1"/>
    <property type="molecule type" value="Genomic_DNA"/>
</dbReference>
<protein>
    <submittedName>
        <fullName evidence="2">Uncharacterized protein</fullName>
    </submittedName>
</protein>
<name>A0A6G1M185_ORBOL</name>
<dbReference type="Proteomes" id="UP000614610">
    <property type="component" value="Unassembled WGS sequence"/>
</dbReference>
<evidence type="ECO:0000313" key="2">
    <source>
        <dbReference type="EMBL" id="KAF3196086.1"/>
    </source>
</evidence>
<dbReference type="EMBL" id="WIWS01000244">
    <property type="protein sequence ID" value="KAF3196086.1"/>
    <property type="molecule type" value="Genomic_DNA"/>
</dbReference>
<dbReference type="EMBL" id="JAABOE010000037">
    <property type="protein sequence ID" value="KAF3179639.1"/>
    <property type="molecule type" value="Genomic_DNA"/>
</dbReference>
<evidence type="ECO:0000313" key="5">
    <source>
        <dbReference type="Proteomes" id="UP000472727"/>
    </source>
</evidence>
<dbReference type="AlphaFoldDB" id="A0A6G1M185"/>
<comment type="caution">
    <text evidence="2">The sequence shown here is derived from an EMBL/GenBank/DDBJ whole genome shotgun (WGS) entry which is preliminary data.</text>
</comment>
<evidence type="ECO:0000313" key="7">
    <source>
        <dbReference type="Proteomes" id="UP000483672"/>
    </source>
</evidence>
<evidence type="ECO:0000313" key="1">
    <source>
        <dbReference type="EMBL" id="KAF3179639.1"/>
    </source>
</evidence>
<sequence length="120" mass="13670">MTVPVDALIFPRLYFFRGGRPEFPQEKPANGIHTILHSFAINSIAMRERGTIGERRLAMQPRNMFEALSCVRMVDPVHAKAKGKKMRICCTQLKRSPRCRSLLPRLPMARRRKILAPAGS</sequence>
<evidence type="ECO:0000313" key="6">
    <source>
        <dbReference type="Proteomes" id="UP000479691"/>
    </source>
</evidence>
<dbReference type="Proteomes" id="UP000479691">
    <property type="component" value="Unassembled WGS sequence"/>
</dbReference>
<organism evidence="2 5">
    <name type="scientific">Orbilia oligospora</name>
    <name type="common">Nematode-trapping fungus</name>
    <name type="synonym">Arthrobotrys oligospora</name>
    <dbReference type="NCBI Taxonomy" id="2813651"/>
    <lineage>
        <taxon>Eukaryota</taxon>
        <taxon>Fungi</taxon>
        <taxon>Dikarya</taxon>
        <taxon>Ascomycota</taxon>
        <taxon>Pezizomycotina</taxon>
        <taxon>Orbiliomycetes</taxon>
        <taxon>Orbiliales</taxon>
        <taxon>Orbiliaceae</taxon>
        <taxon>Orbilia</taxon>
    </lineage>
</organism>
<evidence type="ECO:0000313" key="3">
    <source>
        <dbReference type="EMBL" id="KAF3199453.1"/>
    </source>
</evidence>
<proteinExistence type="predicted"/>
<dbReference type="Proteomes" id="UP000472727">
    <property type="component" value="Unassembled WGS sequence"/>
</dbReference>
<accession>A0A6G1M185</accession>